<organism evidence="1 2">
    <name type="scientific">Terriglobus aquaticus</name>
    <dbReference type="NCBI Taxonomy" id="940139"/>
    <lineage>
        <taxon>Bacteria</taxon>
        <taxon>Pseudomonadati</taxon>
        <taxon>Acidobacteriota</taxon>
        <taxon>Terriglobia</taxon>
        <taxon>Terriglobales</taxon>
        <taxon>Acidobacteriaceae</taxon>
        <taxon>Terriglobus</taxon>
    </lineage>
</organism>
<dbReference type="PANTHER" id="PTHR43179">
    <property type="entry name" value="RHAMNOSYLTRANSFERASE WBBL"/>
    <property type="match status" value="1"/>
</dbReference>
<dbReference type="EMBL" id="JBJYXY010000001">
    <property type="protein sequence ID" value="MFN2976590.1"/>
    <property type="molecule type" value="Genomic_DNA"/>
</dbReference>
<dbReference type="PANTHER" id="PTHR43179:SF10">
    <property type="entry name" value="GLYCOSYL TRANSFERASE"/>
    <property type="match status" value="1"/>
</dbReference>
<dbReference type="SUPFAM" id="SSF53448">
    <property type="entry name" value="Nucleotide-diphospho-sugar transferases"/>
    <property type="match status" value="1"/>
</dbReference>
<comment type="caution">
    <text evidence="1">The sequence shown here is derived from an EMBL/GenBank/DDBJ whole genome shotgun (WGS) entry which is preliminary data.</text>
</comment>
<evidence type="ECO:0000313" key="1">
    <source>
        <dbReference type="EMBL" id="MFN2976590.1"/>
    </source>
</evidence>
<gene>
    <name evidence="1" type="ORF">ACK2TP_12520</name>
</gene>
<dbReference type="InterPro" id="IPR029044">
    <property type="entry name" value="Nucleotide-diphossugar_trans"/>
</dbReference>
<sequence>MLQTSASLVVYQTPAAELQQLLQTLQSAVDVWVLVDNSVDQKQEAEERKQATLACGGIYVPSPTNVGFGGGHNVALSYLRDAGFATRYHLMVNPDIVFDPAILSPLTQVLNERPDVGWVMPQVRSGDGSVQPLCKLLPTPFDLLGRRFVPSFVRRLLGLSQDDYEMKGIADLSSEDVPFLSGCFVFARYDLLQKANGFDSRYFMYMEDVDLSRRFRRYGKLLYWPEVHVIHGHRRGSYHDLRLTLLHIRSAILYFQRWGWFSDRERSALNAQALRSLRNEIRFAHSAERSRAESMVEPRSWNTPHG</sequence>
<dbReference type="Proteomes" id="UP001634747">
    <property type="component" value="Unassembled WGS sequence"/>
</dbReference>
<accession>A0ABW9KPJ1</accession>
<proteinExistence type="predicted"/>
<name>A0ABW9KPJ1_9BACT</name>
<reference evidence="1 2" key="1">
    <citation type="submission" date="2024-12" db="EMBL/GenBank/DDBJ databases">
        <authorList>
            <person name="Lee Y."/>
        </authorList>
    </citation>
    <scope>NUCLEOTIDE SEQUENCE [LARGE SCALE GENOMIC DNA]</scope>
    <source>
        <strain evidence="1 2">03SUJ4</strain>
    </source>
</reference>
<dbReference type="RefSeq" id="WP_263411939.1">
    <property type="nucleotide sequence ID" value="NZ_BAABBH010000001.1"/>
</dbReference>
<protein>
    <recommendedName>
        <fullName evidence="3">Glycosyltransferase, GT2 family</fullName>
    </recommendedName>
</protein>
<keyword evidence="2" id="KW-1185">Reference proteome</keyword>
<evidence type="ECO:0000313" key="2">
    <source>
        <dbReference type="Proteomes" id="UP001634747"/>
    </source>
</evidence>
<evidence type="ECO:0008006" key="3">
    <source>
        <dbReference type="Google" id="ProtNLM"/>
    </source>
</evidence>
<dbReference type="Gene3D" id="3.90.550.10">
    <property type="entry name" value="Spore Coat Polysaccharide Biosynthesis Protein SpsA, Chain A"/>
    <property type="match status" value="1"/>
</dbReference>